<organism evidence="2 3">
    <name type="scientific">Amanita thiersii Skay4041</name>
    <dbReference type="NCBI Taxonomy" id="703135"/>
    <lineage>
        <taxon>Eukaryota</taxon>
        <taxon>Fungi</taxon>
        <taxon>Dikarya</taxon>
        <taxon>Basidiomycota</taxon>
        <taxon>Agaricomycotina</taxon>
        <taxon>Agaricomycetes</taxon>
        <taxon>Agaricomycetidae</taxon>
        <taxon>Agaricales</taxon>
        <taxon>Pluteineae</taxon>
        <taxon>Amanitaceae</taxon>
        <taxon>Amanita</taxon>
    </lineage>
</organism>
<evidence type="ECO:0000313" key="3">
    <source>
        <dbReference type="Proteomes" id="UP000242287"/>
    </source>
</evidence>
<sequence>MTPTLNNAKSTDKRQCKCSTRCKGGRLVSARTYSVHAKYRIQDRDHDVDDVFRRYGHIPPETAIRSNKRRKLHRSDSDEGIATGIEPNGEENALMAYMDPPSLADTSINDNESHELGDHNDGPRPLLGDASDLDPNPGHDSLDNPDNHGQDYDSINDFLIEVTLPKLQLSQEIIKNIQNATLEDDIIDEDLLHLLRNPANTTIDMTPLMRLSINIFIALSDVRKA</sequence>
<evidence type="ECO:0000256" key="1">
    <source>
        <dbReference type="SAM" id="MobiDB-lite"/>
    </source>
</evidence>
<accession>A0A2A9NME0</accession>
<evidence type="ECO:0000313" key="2">
    <source>
        <dbReference type="EMBL" id="PFH49417.1"/>
    </source>
</evidence>
<feature type="compositionally biased region" description="Basic and acidic residues" evidence="1">
    <location>
        <begin position="111"/>
        <end position="122"/>
    </location>
</feature>
<name>A0A2A9NME0_9AGAR</name>
<dbReference type="Proteomes" id="UP000242287">
    <property type="component" value="Unassembled WGS sequence"/>
</dbReference>
<proteinExistence type="predicted"/>
<reference evidence="2 3" key="1">
    <citation type="submission" date="2014-02" db="EMBL/GenBank/DDBJ databases">
        <title>Transposable element dynamics among asymbiotic and ectomycorrhizal Amanita fungi.</title>
        <authorList>
            <consortium name="DOE Joint Genome Institute"/>
            <person name="Hess J."/>
            <person name="Skrede I."/>
            <person name="Wolfe B."/>
            <person name="LaButti K."/>
            <person name="Ohm R.A."/>
            <person name="Grigoriev I.V."/>
            <person name="Pringle A."/>
        </authorList>
    </citation>
    <scope>NUCLEOTIDE SEQUENCE [LARGE SCALE GENOMIC DNA]</scope>
    <source>
        <strain evidence="2 3">SKay4041</strain>
    </source>
</reference>
<feature type="compositionally biased region" description="Basic and acidic residues" evidence="1">
    <location>
        <begin position="140"/>
        <end position="151"/>
    </location>
</feature>
<gene>
    <name evidence="2" type="ORF">AMATHDRAFT_48745</name>
</gene>
<dbReference type="EMBL" id="KZ302030">
    <property type="protein sequence ID" value="PFH49417.1"/>
    <property type="molecule type" value="Genomic_DNA"/>
</dbReference>
<dbReference type="AlphaFoldDB" id="A0A2A9NME0"/>
<protein>
    <submittedName>
        <fullName evidence="2">Uncharacterized protein</fullName>
    </submittedName>
</protein>
<feature type="region of interest" description="Disordered" evidence="1">
    <location>
        <begin position="62"/>
        <end position="152"/>
    </location>
</feature>
<keyword evidence="3" id="KW-1185">Reference proteome</keyword>